<gene>
    <name evidence="1" type="ORF">BDV33DRAFT_186286</name>
</gene>
<reference evidence="1 2" key="1">
    <citation type="submission" date="2019-04" db="EMBL/GenBank/DDBJ databases">
        <title>Fungal friends and foes A comparative genomics study of 23 Aspergillus species from section Flavi.</title>
        <authorList>
            <consortium name="DOE Joint Genome Institute"/>
            <person name="Kjaerbolling I."/>
            <person name="Vesth T.C."/>
            <person name="Frisvad J.C."/>
            <person name="Nybo J.L."/>
            <person name="Theobald S."/>
            <person name="Kildgaard S."/>
            <person name="Petersen T.I."/>
            <person name="Kuo A."/>
            <person name="Sato A."/>
            <person name="Lyhne E.K."/>
            <person name="Kogle M.E."/>
            <person name="Wiebenga A."/>
            <person name="Kun R.S."/>
            <person name="Lubbers R.J."/>
            <person name="Makela M.R."/>
            <person name="Barry K."/>
            <person name="Chovatia M."/>
            <person name="Clum A."/>
            <person name="Daum C."/>
            <person name="Haridas S."/>
            <person name="He G."/>
            <person name="LaButti K."/>
            <person name="Lipzen A."/>
            <person name="Mondo S."/>
            <person name="Pangilinan J."/>
            <person name="Riley R."/>
            <person name="Salamov A."/>
            <person name="Simmons B.A."/>
            <person name="Magnuson J.K."/>
            <person name="Henrissat B."/>
            <person name="Mortensen U.H."/>
            <person name="Larsen T.O."/>
            <person name="De vries R.P."/>
            <person name="Grigoriev I.V."/>
            <person name="Machida M."/>
            <person name="Baker S.E."/>
            <person name="Andersen M.R."/>
        </authorList>
    </citation>
    <scope>NUCLEOTIDE SEQUENCE [LARGE SCALE GENOMIC DNA]</scope>
    <source>
        <strain evidence="1 2">CBS 126849</strain>
    </source>
</reference>
<sequence length="76" mass="8794">RLAQIICLHFLVAPLPTGNFILSRLGFMLDFNHRNIIRIQGPHLFSSLPRFFPTDWAQLLLHHLFSSACPQTLEVR</sequence>
<evidence type="ECO:0000313" key="2">
    <source>
        <dbReference type="Proteomes" id="UP000326799"/>
    </source>
</evidence>
<name>A0A5N6E7D8_9EURO</name>
<proteinExistence type="predicted"/>
<evidence type="ECO:0000313" key="1">
    <source>
        <dbReference type="EMBL" id="KAB8212703.1"/>
    </source>
</evidence>
<dbReference type="EMBL" id="ML733999">
    <property type="protein sequence ID" value="KAB8212703.1"/>
    <property type="molecule type" value="Genomic_DNA"/>
</dbReference>
<feature type="non-terminal residue" evidence="1">
    <location>
        <position position="1"/>
    </location>
</feature>
<keyword evidence="2" id="KW-1185">Reference proteome</keyword>
<organism evidence="1 2">
    <name type="scientific">Aspergillus novoparasiticus</name>
    <dbReference type="NCBI Taxonomy" id="986946"/>
    <lineage>
        <taxon>Eukaryota</taxon>
        <taxon>Fungi</taxon>
        <taxon>Dikarya</taxon>
        <taxon>Ascomycota</taxon>
        <taxon>Pezizomycotina</taxon>
        <taxon>Eurotiomycetes</taxon>
        <taxon>Eurotiomycetidae</taxon>
        <taxon>Eurotiales</taxon>
        <taxon>Aspergillaceae</taxon>
        <taxon>Aspergillus</taxon>
        <taxon>Aspergillus subgen. Circumdati</taxon>
    </lineage>
</organism>
<dbReference type="Proteomes" id="UP000326799">
    <property type="component" value="Unassembled WGS sequence"/>
</dbReference>
<accession>A0A5N6E7D8</accession>
<protein>
    <submittedName>
        <fullName evidence="1">Uncharacterized protein</fullName>
    </submittedName>
</protein>
<dbReference type="AlphaFoldDB" id="A0A5N6E7D8"/>